<dbReference type="STRING" id="1797259.A2989_01750"/>
<evidence type="ECO:0000256" key="1">
    <source>
        <dbReference type="SAM" id="Phobius"/>
    </source>
</evidence>
<comment type="caution">
    <text evidence="2">The sequence shown here is derived from an EMBL/GenBank/DDBJ whole genome shotgun (WGS) entry which is preliminary data.</text>
</comment>
<keyword evidence="1" id="KW-1133">Transmembrane helix</keyword>
<feature type="transmembrane region" description="Helical" evidence="1">
    <location>
        <begin position="12"/>
        <end position="36"/>
    </location>
</feature>
<organism evidence="2 3">
    <name type="scientific">Candidatus Amesbacteria bacterium RIFCSPLOWO2_01_FULL_48_25</name>
    <dbReference type="NCBI Taxonomy" id="1797259"/>
    <lineage>
        <taxon>Bacteria</taxon>
        <taxon>Candidatus Amesiibacteriota</taxon>
    </lineage>
</organism>
<reference evidence="2 3" key="1">
    <citation type="journal article" date="2016" name="Nat. Commun.">
        <title>Thousands of microbial genomes shed light on interconnected biogeochemical processes in an aquifer system.</title>
        <authorList>
            <person name="Anantharaman K."/>
            <person name="Brown C.T."/>
            <person name="Hug L.A."/>
            <person name="Sharon I."/>
            <person name="Castelle C.J."/>
            <person name="Probst A.J."/>
            <person name="Thomas B.C."/>
            <person name="Singh A."/>
            <person name="Wilkins M.J."/>
            <person name="Karaoz U."/>
            <person name="Brodie E.L."/>
            <person name="Williams K.H."/>
            <person name="Hubbard S.S."/>
            <person name="Banfield J.F."/>
        </authorList>
    </citation>
    <scope>NUCLEOTIDE SEQUENCE [LARGE SCALE GENOMIC DNA]</scope>
</reference>
<protein>
    <submittedName>
        <fullName evidence="2">Uncharacterized protein</fullName>
    </submittedName>
</protein>
<dbReference type="EMBL" id="MEXN01000003">
    <property type="protein sequence ID" value="OGD04102.1"/>
    <property type="molecule type" value="Genomic_DNA"/>
</dbReference>
<proteinExistence type="predicted"/>
<dbReference type="Proteomes" id="UP000177080">
    <property type="component" value="Unassembled WGS sequence"/>
</dbReference>
<dbReference type="InterPro" id="IPR013211">
    <property type="entry name" value="LVIVD"/>
</dbReference>
<dbReference type="Pfam" id="PF08309">
    <property type="entry name" value="LVIVD"/>
    <property type="match status" value="2"/>
</dbReference>
<accession>A0A1F4ZCR4</accession>
<sequence>MGWSLKLTKGQSLIEVLTAVGLTAVLLPALITGLVASREGRAQLAQRSEATELAREAAEALRVIREKGWINMAVTGPYHPVLDGTGNSWTLASGSQLINGFTRVMVISDAQRDANNDIVASGGTPDPSTKKVDITVSWGTPLASSILSTMYFTRLENLAYTETTEEQFLAGEPVGTTVTNDGGGAVTLAGGGGGDWCSPTNPVASKDFSGNGVPTDITAIEGQAFAGTGANASGVSFVNIDIPVDPTQTSIVGTFAQNPQLKTNDIFGETNYAYLATDNNQKEIVIIDLSTSPYSESGNFDSSGPSDANSVYVNGATGYMTAGSTFYTLDLSSHTGSRNQLGSVALSGTAGKMMVSGSYAYVTISGNSSRELEIINIDPPTSPSVVGWADVAGTDGRDVYINDSQTRAYLVTSASVTQPEFFIIDVTSKDGAQPLVSGGTYDTSGMDPKGVTLVTGNKAIIVGHDAEEYQVINISTESSPVYCGGRGSDPLHGLDSGVNGVASIVDSRNGKAYSYIVTGDSGAELKIIEGGPGGGYATSGTFESAIFDAAALGYSQITAFNRYIANAILPSDTTISYQFAVGDAVSGSCTGVTYIYVDPNPDGSIPLDDDGSGYENPGQCFRYKAILNTTGSGATPVFEDITIYFSP</sequence>
<evidence type="ECO:0000313" key="2">
    <source>
        <dbReference type="EMBL" id="OGD04102.1"/>
    </source>
</evidence>
<dbReference type="AlphaFoldDB" id="A0A1F4ZCR4"/>
<name>A0A1F4ZCR4_9BACT</name>
<keyword evidence="1" id="KW-0812">Transmembrane</keyword>
<keyword evidence="1" id="KW-0472">Membrane</keyword>
<evidence type="ECO:0000313" key="3">
    <source>
        <dbReference type="Proteomes" id="UP000177080"/>
    </source>
</evidence>
<gene>
    <name evidence="2" type="ORF">A2989_01750</name>
</gene>